<comment type="cofactor">
    <cofactor evidence="1">
        <name>Mn(2+)</name>
        <dbReference type="ChEBI" id="CHEBI:29035"/>
    </cofactor>
</comment>
<evidence type="ECO:0000313" key="8">
    <source>
        <dbReference type="EMBL" id="VDO32093.1"/>
    </source>
</evidence>
<dbReference type="InterPro" id="IPR002058">
    <property type="entry name" value="PAP_assoc"/>
</dbReference>
<evidence type="ECO:0000256" key="1">
    <source>
        <dbReference type="ARBA" id="ARBA00001936"/>
    </source>
</evidence>
<evidence type="ECO:0000313" key="10">
    <source>
        <dbReference type="WBParaSite" id="HPLM_0000750401-mRNA-1"/>
    </source>
</evidence>
<evidence type="ECO:0000259" key="6">
    <source>
        <dbReference type="Pfam" id="PF03828"/>
    </source>
</evidence>
<reference evidence="10" key="1">
    <citation type="submission" date="2016-04" db="UniProtKB">
        <authorList>
            <consortium name="WormBaseParasite"/>
        </authorList>
    </citation>
    <scope>IDENTIFICATION</scope>
</reference>
<dbReference type="GO" id="GO:0046872">
    <property type="term" value="F:metal ion binding"/>
    <property type="evidence" value="ECO:0007669"/>
    <property type="project" value="UniProtKB-KW"/>
</dbReference>
<dbReference type="Pfam" id="PF22600">
    <property type="entry name" value="MTPAP-like_central"/>
    <property type="match status" value="1"/>
</dbReference>
<evidence type="ECO:0000256" key="5">
    <source>
        <dbReference type="ARBA" id="ARBA00022842"/>
    </source>
</evidence>
<organism evidence="10">
    <name type="scientific">Haemonchus placei</name>
    <name type="common">Barber's pole worm</name>
    <dbReference type="NCBI Taxonomy" id="6290"/>
    <lineage>
        <taxon>Eukaryota</taxon>
        <taxon>Metazoa</taxon>
        <taxon>Ecdysozoa</taxon>
        <taxon>Nematoda</taxon>
        <taxon>Chromadorea</taxon>
        <taxon>Rhabditida</taxon>
        <taxon>Rhabditina</taxon>
        <taxon>Rhabditomorpha</taxon>
        <taxon>Strongyloidea</taxon>
        <taxon>Trichostrongylidae</taxon>
        <taxon>Haemonchus</taxon>
    </lineage>
</organism>
<evidence type="ECO:0000256" key="2">
    <source>
        <dbReference type="ARBA" id="ARBA00001946"/>
    </source>
</evidence>
<comment type="cofactor">
    <cofactor evidence="2">
        <name>Mg(2+)</name>
        <dbReference type="ChEBI" id="CHEBI:18420"/>
    </cofactor>
</comment>
<evidence type="ECO:0000259" key="7">
    <source>
        <dbReference type="Pfam" id="PF22600"/>
    </source>
</evidence>
<name>A0A158QM25_HAEPC</name>
<dbReference type="EMBL" id="UZAF01016674">
    <property type="protein sequence ID" value="VDO32093.1"/>
    <property type="molecule type" value="Genomic_DNA"/>
</dbReference>
<dbReference type="OrthoDB" id="2274644at2759"/>
<dbReference type="GO" id="GO:0031123">
    <property type="term" value="P:RNA 3'-end processing"/>
    <property type="evidence" value="ECO:0007669"/>
    <property type="project" value="TreeGrafter"/>
</dbReference>
<proteinExistence type="predicted"/>
<dbReference type="Proteomes" id="UP000268014">
    <property type="component" value="Unassembled WGS sequence"/>
</dbReference>
<keyword evidence="9" id="KW-1185">Reference proteome</keyword>
<keyword evidence="3" id="KW-0808">Transferase</keyword>
<feature type="domain" description="Poly(A) RNA polymerase mitochondrial-like central palm" evidence="7">
    <location>
        <begin position="38"/>
        <end position="110"/>
    </location>
</feature>
<dbReference type="PANTHER" id="PTHR12271">
    <property type="entry name" value="POLY A POLYMERASE CID PAP -RELATED"/>
    <property type="match status" value="1"/>
</dbReference>
<dbReference type="Gene3D" id="1.10.1410.10">
    <property type="match status" value="1"/>
</dbReference>
<dbReference type="InterPro" id="IPR054708">
    <property type="entry name" value="MTPAP-like_central"/>
</dbReference>
<dbReference type="SUPFAM" id="SSF81631">
    <property type="entry name" value="PAP/OAS1 substrate-binding domain"/>
    <property type="match status" value="1"/>
</dbReference>
<evidence type="ECO:0000313" key="9">
    <source>
        <dbReference type="Proteomes" id="UP000268014"/>
    </source>
</evidence>
<dbReference type="PANTHER" id="PTHR12271:SF117">
    <property type="entry name" value="PAP-ASSOCIATED DOMAIN-CONTAINING PROTEIN"/>
    <property type="match status" value="1"/>
</dbReference>
<accession>A0A158QM25</accession>
<dbReference type="WBParaSite" id="HPLM_0000750401-mRNA-1">
    <property type="protein sequence ID" value="HPLM_0000750401-mRNA-1"/>
    <property type="gene ID" value="HPLM_0000750401"/>
</dbReference>
<keyword evidence="5" id="KW-0460">Magnesium</keyword>
<evidence type="ECO:0000256" key="4">
    <source>
        <dbReference type="ARBA" id="ARBA00022723"/>
    </source>
</evidence>
<gene>
    <name evidence="8" type="ORF">HPLM_LOCUS7496</name>
</gene>
<dbReference type="GO" id="GO:1990817">
    <property type="term" value="F:poly(A) RNA polymerase activity"/>
    <property type="evidence" value="ECO:0007669"/>
    <property type="project" value="TreeGrafter"/>
</dbReference>
<dbReference type="Pfam" id="PF03828">
    <property type="entry name" value="PAP_assoc"/>
    <property type="match status" value="1"/>
</dbReference>
<feature type="domain" description="PAP-associated" evidence="6">
    <location>
        <begin position="201"/>
        <end position="253"/>
    </location>
</feature>
<dbReference type="SUPFAM" id="SSF81301">
    <property type="entry name" value="Nucleotidyltransferase"/>
    <property type="match status" value="1"/>
</dbReference>
<keyword evidence="4" id="KW-0479">Metal-binding</keyword>
<dbReference type="AlphaFoldDB" id="A0A158QM25"/>
<dbReference type="STRING" id="6290.A0A158QM25"/>
<reference evidence="8 9" key="2">
    <citation type="submission" date="2018-11" db="EMBL/GenBank/DDBJ databases">
        <authorList>
            <consortium name="Pathogen Informatics"/>
        </authorList>
    </citation>
    <scope>NUCLEOTIDE SEQUENCE [LARGE SCALE GENOMIC DNA]</scope>
    <source>
        <strain evidence="8 9">MHpl1</strain>
    </source>
</reference>
<sequence length="299" mass="34374">MKPIRIFRERYSNEFNVLDAEIWKHYECNRQVTFSHYFSDYNSDMDLCLCIPMDVELVYSSERMFVSSSSPYQVPIIKMALYPPYEELDLDININNVAGIYNSHLIHYYSLLDQRFPAVCLLVKHWAITNGIGDAATGSFNSYSLILLVLHYFQCGVHPAVLPNLQHLYPERFAGTPPLKQLNLFQPLNFLPNRPGNKQTIGELLVGFFHYYASFDFENVAISIRHAHVFPRSMSPDTFIYKVFIEEPFDRNNTARLKSMCYEGLCDGSHSASISPGKRRILKTATFTSKDKGYCVSGL</sequence>
<dbReference type="InterPro" id="IPR043519">
    <property type="entry name" value="NT_sf"/>
</dbReference>
<dbReference type="Gene3D" id="3.30.460.10">
    <property type="entry name" value="Beta Polymerase, domain 2"/>
    <property type="match status" value="1"/>
</dbReference>
<evidence type="ECO:0000256" key="3">
    <source>
        <dbReference type="ARBA" id="ARBA00022679"/>
    </source>
</evidence>
<protein>
    <submittedName>
        <fullName evidence="10">PAP-associated domain-containing protein</fullName>
    </submittedName>
</protein>